<accession>B5YLS8</accession>
<dbReference type="PANTHER" id="PTHR43536">
    <property type="entry name" value="MANNOSYLGLYCOPROTEIN ENDO-BETA-MANNOSIDASE"/>
    <property type="match status" value="1"/>
</dbReference>
<dbReference type="AlphaFoldDB" id="B5YLS8"/>
<dbReference type="PaxDb" id="35128-Thaps10885"/>
<feature type="region of interest" description="Disordered" evidence="1">
    <location>
        <begin position="15"/>
        <end position="40"/>
    </location>
</feature>
<dbReference type="eggNOG" id="ENOG502QRHN">
    <property type="taxonomic scope" value="Eukaryota"/>
</dbReference>
<name>B5YLS8_THAPS</name>
<dbReference type="CAZy" id="GH55">
    <property type="family name" value="Glycoside Hydrolase Family 55"/>
</dbReference>
<feature type="compositionally biased region" description="Basic and acidic residues" evidence="1">
    <location>
        <begin position="25"/>
        <end position="34"/>
    </location>
</feature>
<dbReference type="EMBL" id="CP001159">
    <property type="protein sequence ID" value="ACI64129.1"/>
    <property type="molecule type" value="Genomic_DNA"/>
</dbReference>
<dbReference type="GO" id="GO:0004553">
    <property type="term" value="F:hydrolase activity, hydrolyzing O-glycosyl compounds"/>
    <property type="evidence" value="ECO:0007669"/>
    <property type="project" value="InterPro"/>
</dbReference>
<keyword evidence="2" id="KW-1133">Transmembrane helix</keyword>
<dbReference type="SUPFAM" id="SSF51126">
    <property type="entry name" value="Pectin lyase-like"/>
    <property type="match status" value="1"/>
</dbReference>
<protein>
    <recommendedName>
        <fullName evidence="5">Pectate lyase superfamily protein domain-containing protein</fullName>
    </recommendedName>
</protein>
<dbReference type="HOGENOM" id="CLU_355478_0_0_1"/>
<evidence type="ECO:0000313" key="4">
    <source>
        <dbReference type="Proteomes" id="UP000001449"/>
    </source>
</evidence>
<proteinExistence type="predicted"/>
<dbReference type="InterPro" id="IPR059186">
    <property type="entry name" value="SACTE_4363"/>
</dbReference>
<dbReference type="InterPro" id="IPR012334">
    <property type="entry name" value="Pectin_lyas_fold"/>
</dbReference>
<reference evidence="3 4" key="2">
    <citation type="journal article" date="2008" name="Nature">
        <title>The Phaeodactylum genome reveals the evolutionary history of diatom genomes.</title>
        <authorList>
            <person name="Bowler C."/>
            <person name="Allen A.E."/>
            <person name="Badger J.H."/>
            <person name="Grimwood J."/>
            <person name="Jabbari K."/>
            <person name="Kuo A."/>
            <person name="Maheswari U."/>
            <person name="Martens C."/>
            <person name="Maumus F."/>
            <person name="Otillar R.P."/>
            <person name="Rayko E."/>
            <person name="Salamov A."/>
            <person name="Vandepoele K."/>
            <person name="Beszteri B."/>
            <person name="Gruber A."/>
            <person name="Heijde M."/>
            <person name="Katinka M."/>
            <person name="Mock T."/>
            <person name="Valentin K."/>
            <person name="Verret F."/>
            <person name="Berges J.A."/>
            <person name="Brownlee C."/>
            <person name="Cadoret J.P."/>
            <person name="Chiovitti A."/>
            <person name="Choi C.J."/>
            <person name="Coesel S."/>
            <person name="De Martino A."/>
            <person name="Detter J.C."/>
            <person name="Durkin C."/>
            <person name="Falciatore A."/>
            <person name="Fournet J."/>
            <person name="Haruta M."/>
            <person name="Huysman M.J."/>
            <person name="Jenkins B.D."/>
            <person name="Jiroutova K."/>
            <person name="Jorgensen R.E."/>
            <person name="Joubert Y."/>
            <person name="Kaplan A."/>
            <person name="Kroger N."/>
            <person name="Kroth P.G."/>
            <person name="La Roche J."/>
            <person name="Lindquist E."/>
            <person name="Lommer M."/>
            <person name="Martin-Jezequel V."/>
            <person name="Lopez P.J."/>
            <person name="Lucas S."/>
            <person name="Mangogna M."/>
            <person name="McGinnis K."/>
            <person name="Medlin L.K."/>
            <person name="Montsant A."/>
            <person name="Oudot-Le Secq M.P."/>
            <person name="Napoli C."/>
            <person name="Obornik M."/>
            <person name="Parker M.S."/>
            <person name="Petit J.L."/>
            <person name="Porcel B.M."/>
            <person name="Poulsen N."/>
            <person name="Robison M."/>
            <person name="Rychlewski L."/>
            <person name="Rynearson T.A."/>
            <person name="Schmutz J."/>
            <person name="Shapiro H."/>
            <person name="Siaut M."/>
            <person name="Stanley M."/>
            <person name="Sussman M.R."/>
            <person name="Taylor A.R."/>
            <person name="Vardi A."/>
            <person name="von Dassow P."/>
            <person name="Vyverman W."/>
            <person name="Willis A."/>
            <person name="Wyrwicz L.S."/>
            <person name="Rokhsar D.S."/>
            <person name="Weissenbach J."/>
            <person name="Armbrust E.V."/>
            <person name="Green B.R."/>
            <person name="Van de Peer Y."/>
            <person name="Grigoriev I.V."/>
        </authorList>
    </citation>
    <scope>NUCLEOTIDE SEQUENCE [LARGE SCALE GENOMIC DNA]</scope>
    <source>
        <strain evidence="3 4">CCMP1335</strain>
    </source>
</reference>
<keyword evidence="2" id="KW-0472">Membrane</keyword>
<dbReference type="RefSeq" id="XP_002295412.1">
    <property type="nucleotide sequence ID" value="XM_002295376.1"/>
</dbReference>
<evidence type="ECO:0000256" key="2">
    <source>
        <dbReference type="SAM" id="Phobius"/>
    </source>
</evidence>
<dbReference type="CDD" id="cd23669">
    <property type="entry name" value="GH55_SacteLam55A-like"/>
    <property type="match status" value="1"/>
</dbReference>
<dbReference type="InterPro" id="IPR011050">
    <property type="entry name" value="Pectin_lyase_fold/virulence"/>
</dbReference>
<gene>
    <name evidence="3" type="ORF">THAPS_10885</name>
</gene>
<keyword evidence="2" id="KW-0812">Transmembrane</keyword>
<evidence type="ECO:0000256" key="1">
    <source>
        <dbReference type="SAM" id="MobiDB-lite"/>
    </source>
</evidence>
<dbReference type="PANTHER" id="PTHR43536:SF1">
    <property type="entry name" value="MANNOSYLGLYCOPROTEIN ENDO-BETA-MANNOSIDASE"/>
    <property type="match status" value="1"/>
</dbReference>
<reference evidence="3 4" key="1">
    <citation type="journal article" date="2004" name="Science">
        <title>The genome of the diatom Thalassiosira pseudonana: ecology, evolution, and metabolism.</title>
        <authorList>
            <person name="Armbrust E.V."/>
            <person name="Berges J.A."/>
            <person name="Bowler C."/>
            <person name="Green B.R."/>
            <person name="Martinez D."/>
            <person name="Putnam N.H."/>
            <person name="Zhou S."/>
            <person name="Allen A.E."/>
            <person name="Apt K.E."/>
            <person name="Bechner M."/>
            <person name="Brzezinski M.A."/>
            <person name="Chaal B.K."/>
            <person name="Chiovitti A."/>
            <person name="Davis A.K."/>
            <person name="Demarest M.S."/>
            <person name="Detter J.C."/>
            <person name="Glavina T."/>
            <person name="Goodstein D."/>
            <person name="Hadi M.Z."/>
            <person name="Hellsten U."/>
            <person name="Hildebrand M."/>
            <person name="Jenkins B.D."/>
            <person name="Jurka J."/>
            <person name="Kapitonov V.V."/>
            <person name="Kroger N."/>
            <person name="Lau W.W."/>
            <person name="Lane T.W."/>
            <person name="Larimer F.W."/>
            <person name="Lippmeier J.C."/>
            <person name="Lucas S."/>
            <person name="Medina M."/>
            <person name="Montsant A."/>
            <person name="Obornik M."/>
            <person name="Parker M.S."/>
            <person name="Palenik B."/>
            <person name="Pazour G.J."/>
            <person name="Richardson P.M."/>
            <person name="Rynearson T.A."/>
            <person name="Saito M.A."/>
            <person name="Schwartz D.C."/>
            <person name="Thamatrakoln K."/>
            <person name="Valentin K."/>
            <person name="Vardi A."/>
            <person name="Wilkerson F.P."/>
            <person name="Rokhsar D.S."/>
        </authorList>
    </citation>
    <scope>NUCLEOTIDE SEQUENCE [LARGE SCALE GENOMIC DNA]</scope>
    <source>
        <strain evidence="3 4">CCMP1335</strain>
    </source>
</reference>
<dbReference type="GeneID" id="7444272"/>
<evidence type="ECO:0000313" key="3">
    <source>
        <dbReference type="EMBL" id="ACI64129.1"/>
    </source>
</evidence>
<dbReference type="KEGG" id="tps:THAPS_10885"/>
<sequence>MATALPLRCINEDATDESDDQTSLIDRDDAEGHSAGRAPPLEIVDALDDSHQVNRRRAPIPSFVHDWFIEVPRRALLCGFIVIVVLTFIASLCLVMGAIFSKSTDATRTEDVKSTGITSETTSATTIALSSSPTPENMTTITTVATTQKEGEDEPNPPPLPNSMKLFYPPRNVNEIQSMQRILNQYSDPILTREEFINQHSSNADSTNLPDFTHTSKNHFVSQRTALLFAPGSYPNLDFEVGYYTSVLGLGLRPTDVQFINCTKGPHVPALDKFTDRPPNGSGLNTFWRSIENIATNASEGLQYAVSQAAPLRRVHVQTDLNLFDADSWVSGGVAANVVVDGNVNSGGQQQWLFRNAELGGESIGGAWSLVFVGCTGNVPEESSGLESGPSITVEKNPNVRVEKPYLVLKEMQQNSGGDIDDEEKQLSDGGVQYEFELRLPAPTFGSDTSGPRFDGAKDVARGFHKVKLADATIDTHRILQKALDDGKDLVLSPGTYRLGASLIARHPNQVILGLGYATLIAPEDGSPCINVLPHVPGVRIAGVMLEASVLSTEREDSCLLQWGDAGIFDPGDETNPGALSDIFARVGGETFDRQVSTDVMVVIHSGHVYGDNLWLWRADHVKLRPNEPSNFPEISPLYRQVIKGECNVKNGLVVNGSNVTMVGLAVEHTTEDQLVWNGSDGSVMFYQCEFPYDVDQTFAENKYVGYRVDPKVERHYAGGLGIYSNFRDYNIQLATAIVHPESDGIQMRNMFTVKLDNQGMIASIVNGRGPGPSPDSERGHPFRCINSDC</sequence>
<dbReference type="OMA" id="EYKVFAP"/>
<keyword evidence="4" id="KW-1185">Reference proteome</keyword>
<dbReference type="InterPro" id="IPR043534">
    <property type="entry name" value="EBDG/EBM"/>
</dbReference>
<evidence type="ECO:0008006" key="5">
    <source>
        <dbReference type="Google" id="ProtNLM"/>
    </source>
</evidence>
<dbReference type="Gene3D" id="2.160.20.10">
    <property type="entry name" value="Single-stranded right-handed beta-helix, Pectin lyase-like"/>
    <property type="match status" value="1"/>
</dbReference>
<dbReference type="InParanoid" id="B5YLS8"/>
<feature type="transmembrane region" description="Helical" evidence="2">
    <location>
        <begin position="75"/>
        <end position="100"/>
    </location>
</feature>
<dbReference type="Proteomes" id="UP000001449">
    <property type="component" value="Chromosome 18"/>
</dbReference>
<organism evidence="3 4">
    <name type="scientific">Thalassiosira pseudonana</name>
    <name type="common">Marine diatom</name>
    <name type="synonym">Cyclotella nana</name>
    <dbReference type="NCBI Taxonomy" id="35128"/>
    <lineage>
        <taxon>Eukaryota</taxon>
        <taxon>Sar</taxon>
        <taxon>Stramenopiles</taxon>
        <taxon>Ochrophyta</taxon>
        <taxon>Bacillariophyta</taxon>
        <taxon>Coscinodiscophyceae</taxon>
        <taxon>Thalassiosirophycidae</taxon>
        <taxon>Thalassiosirales</taxon>
        <taxon>Thalassiosiraceae</taxon>
        <taxon>Thalassiosira</taxon>
    </lineage>
</organism>